<evidence type="ECO:0000256" key="1">
    <source>
        <dbReference type="ARBA" id="ARBA00004651"/>
    </source>
</evidence>
<dbReference type="AlphaFoldDB" id="A0A2Z5QW12"/>
<protein>
    <submittedName>
        <fullName evidence="8">Probable conserved integral membrane protein</fullName>
    </submittedName>
</protein>
<organism evidence="8 9">
    <name type="scientific">Rothia aeria</name>
    <dbReference type="NCBI Taxonomy" id="172042"/>
    <lineage>
        <taxon>Bacteria</taxon>
        <taxon>Bacillati</taxon>
        <taxon>Actinomycetota</taxon>
        <taxon>Actinomycetes</taxon>
        <taxon>Micrococcales</taxon>
        <taxon>Micrococcaceae</taxon>
        <taxon>Rothia</taxon>
    </lineage>
</organism>
<accession>A0A2Z5QW12</accession>
<dbReference type="GO" id="GO:0005886">
    <property type="term" value="C:plasma membrane"/>
    <property type="evidence" value="ECO:0007669"/>
    <property type="project" value="UniProtKB-SubCell"/>
</dbReference>
<dbReference type="KEGG" id="raj:RA11412_0298"/>
<keyword evidence="4" id="KW-0812">Transmembrane</keyword>
<reference evidence="8 9" key="1">
    <citation type="submission" date="2016-10" db="EMBL/GenBank/DDBJ databases">
        <title>Genome sequence of Rothia aeria strain JCM11412.</title>
        <authorList>
            <person name="Nambu T."/>
        </authorList>
    </citation>
    <scope>NUCLEOTIDE SEQUENCE [LARGE SCALE GENOMIC DNA]</scope>
    <source>
        <strain evidence="8 9">JCM 11412</strain>
    </source>
</reference>
<keyword evidence="5" id="KW-1133">Transmembrane helix</keyword>
<evidence type="ECO:0000313" key="8">
    <source>
        <dbReference type="EMBL" id="BAV86597.1"/>
    </source>
</evidence>
<evidence type="ECO:0000256" key="7">
    <source>
        <dbReference type="ARBA" id="ARBA00024033"/>
    </source>
</evidence>
<evidence type="ECO:0000256" key="2">
    <source>
        <dbReference type="ARBA" id="ARBA00022475"/>
    </source>
</evidence>
<evidence type="ECO:0000256" key="3">
    <source>
        <dbReference type="ARBA" id="ARBA00022679"/>
    </source>
</evidence>
<dbReference type="EMBL" id="AP017895">
    <property type="protein sequence ID" value="BAV86597.1"/>
    <property type="molecule type" value="Genomic_DNA"/>
</dbReference>
<name>A0A2Z5QW12_9MICC</name>
<evidence type="ECO:0000313" key="9">
    <source>
        <dbReference type="Proteomes" id="UP000250241"/>
    </source>
</evidence>
<dbReference type="InterPro" id="IPR018584">
    <property type="entry name" value="GT87"/>
</dbReference>
<gene>
    <name evidence="8" type="ORF">RA11412_0298</name>
</gene>
<evidence type="ECO:0000256" key="5">
    <source>
        <dbReference type="ARBA" id="ARBA00022989"/>
    </source>
</evidence>
<dbReference type="RefSeq" id="WP_128087179.1">
    <property type="nucleotide sequence ID" value="NZ_CBDEQU010000091.1"/>
</dbReference>
<dbReference type="Proteomes" id="UP000250241">
    <property type="component" value="Chromosome"/>
</dbReference>
<sequence length="426" mass="46332">MKKHPAAFIPHALFVLAVIYMVQYVINDGGNDLYIYRLGAETIADGPGGPGLYEVSLDNYPFTYPPFAALLFIPFALMPKEVGMALMMLITAGIAWWLGWVITRYVSRRGVRIPLYEHLGTAGCASTLAMLIWASGPWRLTTHFGQINAVILLLVLADFLRPAKRIPRGALIGIAGGIKLTPLAFGLILLLRKDWRGVASVAGGFVGTIALGFLAVPGEAAYYWGVAVRNTSRIGVTAFYDNVSLTGIFAHQGVPEPIATVLVVALSLFLLVATAALMCLFIRANMVFSQVALNAFLMLQISPISWSHHNTWYPVLLVALCLEIFPLIMPAARPVVYVLSAFASVIALVGMYISPFWLAVLFSPKYSSHEMIYLPQGGAGLVASSAPYAAMYLVVVLVFLTYWAHRAAIDARVDSGRFRAPERPAP</sequence>
<keyword evidence="3" id="KW-0808">Transferase</keyword>
<keyword evidence="9" id="KW-1185">Reference proteome</keyword>
<comment type="subcellular location">
    <subcellularLocation>
        <location evidence="1">Cell membrane</location>
        <topology evidence="1">Multi-pass membrane protein</topology>
    </subcellularLocation>
</comment>
<dbReference type="Pfam" id="PF09594">
    <property type="entry name" value="GT87"/>
    <property type="match status" value="1"/>
</dbReference>
<keyword evidence="6" id="KW-0472">Membrane</keyword>
<evidence type="ECO:0000256" key="6">
    <source>
        <dbReference type="ARBA" id="ARBA00023136"/>
    </source>
</evidence>
<keyword evidence="2" id="KW-1003">Cell membrane</keyword>
<evidence type="ECO:0000256" key="4">
    <source>
        <dbReference type="ARBA" id="ARBA00022692"/>
    </source>
</evidence>
<proteinExistence type="inferred from homology"/>
<dbReference type="GeneID" id="93861987"/>
<dbReference type="GO" id="GO:0016758">
    <property type="term" value="F:hexosyltransferase activity"/>
    <property type="evidence" value="ECO:0007669"/>
    <property type="project" value="InterPro"/>
</dbReference>
<comment type="similarity">
    <text evidence="7">Belongs to the glycosyltransferase 87 family.</text>
</comment>